<dbReference type="OrthoDB" id="2154253at2759"/>
<dbReference type="PIRSF" id="PIRSF037707">
    <property type="entry name" value="MAS20_rcpt"/>
    <property type="match status" value="1"/>
</dbReference>
<keyword evidence="5" id="KW-1000">Mitochondrion outer membrane</keyword>
<gene>
    <name evidence="14" type="ORF">CFD26_102638</name>
</gene>
<dbReference type="STRING" id="1245748.A0A229WZ46"/>
<dbReference type="AlphaFoldDB" id="A0A229WZ46"/>
<organism evidence="14 15">
    <name type="scientific">Aspergillus turcosus</name>
    <dbReference type="NCBI Taxonomy" id="1245748"/>
    <lineage>
        <taxon>Eukaryota</taxon>
        <taxon>Fungi</taxon>
        <taxon>Dikarya</taxon>
        <taxon>Ascomycota</taxon>
        <taxon>Pezizomycotina</taxon>
        <taxon>Eurotiomycetes</taxon>
        <taxon>Eurotiomycetidae</taxon>
        <taxon>Eurotiales</taxon>
        <taxon>Aspergillaceae</taxon>
        <taxon>Aspergillus</taxon>
        <taxon>Aspergillus subgen. Fumigati</taxon>
    </lineage>
</organism>
<keyword evidence="15" id="KW-1185">Reference proteome</keyword>
<dbReference type="GO" id="GO:0030150">
    <property type="term" value="P:protein import into mitochondrial matrix"/>
    <property type="evidence" value="ECO:0007669"/>
    <property type="project" value="TreeGrafter"/>
</dbReference>
<reference evidence="14 15" key="1">
    <citation type="submission" date="2018-08" db="EMBL/GenBank/DDBJ databases">
        <title>Draft genome sequences of two Aspergillus turcosus clinical strains isolated from bronchoalveolar lavage fluid: one azole-susceptible and the other azole-resistant.</title>
        <authorList>
            <person name="Parent-Michaud M."/>
            <person name="Dufresne P.J."/>
            <person name="Fournier E."/>
            <person name="Martineau C."/>
            <person name="Moreira S."/>
            <person name="Perkins V."/>
            <person name="De Repentigny L."/>
            <person name="Dufresne S.F."/>
        </authorList>
    </citation>
    <scope>NUCLEOTIDE SEQUENCE [LARGE SCALE GENOMIC DNA]</scope>
    <source>
        <strain evidence="14">HMR AF 1038</strain>
    </source>
</reference>
<dbReference type="InterPro" id="IPR002056">
    <property type="entry name" value="MAS20"/>
</dbReference>
<keyword evidence="7" id="KW-1133">Transmembrane helix</keyword>
<dbReference type="Proteomes" id="UP000215289">
    <property type="component" value="Unassembled WGS sequence"/>
</dbReference>
<dbReference type="InterPro" id="IPR023392">
    <property type="entry name" value="Tom20_dom_sf"/>
</dbReference>
<dbReference type="GO" id="GO:0030943">
    <property type="term" value="F:mitochondrion targeting sequence binding"/>
    <property type="evidence" value="ECO:0007669"/>
    <property type="project" value="TreeGrafter"/>
</dbReference>
<name>A0A229WZ46_9EURO</name>
<evidence type="ECO:0000256" key="10">
    <source>
        <dbReference type="ARBA" id="ARBA00042705"/>
    </source>
</evidence>
<comment type="similarity">
    <text evidence="2">Belongs to the Tom20 family.</text>
</comment>
<dbReference type="FunFam" id="1.20.960.10:FF:000002">
    <property type="entry name" value="Mitochondrial import receptor subunit TOM20"/>
    <property type="match status" value="1"/>
</dbReference>
<evidence type="ECO:0000256" key="11">
    <source>
        <dbReference type="ARBA" id="ARBA00068548"/>
    </source>
</evidence>
<dbReference type="Gene3D" id="1.20.960.10">
    <property type="entry name" value="Mitochondrial outer membrane translocase complex, subunit Tom20 domain"/>
    <property type="match status" value="1"/>
</dbReference>
<dbReference type="Pfam" id="PF02064">
    <property type="entry name" value="MAS20"/>
    <property type="match status" value="2"/>
</dbReference>
<evidence type="ECO:0000256" key="7">
    <source>
        <dbReference type="ARBA" id="ARBA00022989"/>
    </source>
</evidence>
<dbReference type="PRINTS" id="PR00351">
    <property type="entry name" value="OM20RECEPTOR"/>
</dbReference>
<dbReference type="GO" id="GO:0016031">
    <property type="term" value="P:tRNA import into mitochondrion"/>
    <property type="evidence" value="ECO:0007669"/>
    <property type="project" value="TreeGrafter"/>
</dbReference>
<keyword evidence="3" id="KW-0813">Transport</keyword>
<keyword evidence="4" id="KW-0812">Transmembrane</keyword>
<evidence type="ECO:0000256" key="2">
    <source>
        <dbReference type="ARBA" id="ARBA00005792"/>
    </source>
</evidence>
<evidence type="ECO:0000313" key="15">
    <source>
        <dbReference type="Proteomes" id="UP000215289"/>
    </source>
</evidence>
<dbReference type="PANTHER" id="PTHR12430:SF0">
    <property type="entry name" value="TRANSLOCASE OF OUTER MITOCHONDRIAL MEMBRANE 20"/>
    <property type="match status" value="1"/>
</dbReference>
<evidence type="ECO:0000256" key="1">
    <source>
        <dbReference type="ARBA" id="ARBA00004572"/>
    </source>
</evidence>
<evidence type="ECO:0000256" key="3">
    <source>
        <dbReference type="ARBA" id="ARBA00022448"/>
    </source>
</evidence>
<proteinExistence type="inferred from homology"/>
<comment type="subcellular location">
    <subcellularLocation>
        <location evidence="1">Mitochondrion outer membrane</location>
        <topology evidence="1">Single-pass membrane protein</topology>
    </subcellularLocation>
</comment>
<evidence type="ECO:0000256" key="13">
    <source>
        <dbReference type="ARBA" id="ARBA00080405"/>
    </source>
</evidence>
<evidence type="ECO:0000256" key="9">
    <source>
        <dbReference type="ARBA" id="ARBA00023136"/>
    </source>
</evidence>
<evidence type="ECO:0000256" key="5">
    <source>
        <dbReference type="ARBA" id="ARBA00022787"/>
    </source>
</evidence>
<evidence type="ECO:0000256" key="8">
    <source>
        <dbReference type="ARBA" id="ARBA00023128"/>
    </source>
</evidence>
<accession>A0A229WZ46</accession>
<evidence type="ECO:0000256" key="12">
    <source>
        <dbReference type="ARBA" id="ARBA00073975"/>
    </source>
</evidence>
<dbReference type="GO" id="GO:0006605">
    <property type="term" value="P:protein targeting"/>
    <property type="evidence" value="ECO:0007669"/>
    <property type="project" value="InterPro"/>
</dbReference>
<sequence length="192" mass="20973">MKTSTLVAASAGTILTGLLAYAVYFDHKRQTDPEFRKSLKRNNRRLARAVKEEAEAQGAMQREAIKKAVQQAKDEGFPTDLEEKEAFFMGQVARGESLCAEGMINITSHQGEQRTKSAHTPSHPGADQIEAALCFYKALKVYPQPKDLISIYDKTVPKDVLEILAEMVAMDAGLKLGSFTGEGGSADNHGVE</sequence>
<dbReference type="PANTHER" id="PTHR12430">
    <property type="entry name" value="MITOCHONDRIAL IMPORT RECEPTOR SUBUNIT TOM20"/>
    <property type="match status" value="1"/>
</dbReference>
<dbReference type="GO" id="GO:0008320">
    <property type="term" value="F:protein transmembrane transporter activity"/>
    <property type="evidence" value="ECO:0007669"/>
    <property type="project" value="TreeGrafter"/>
</dbReference>
<dbReference type="GO" id="GO:0006886">
    <property type="term" value="P:intracellular protein transport"/>
    <property type="evidence" value="ECO:0007669"/>
    <property type="project" value="InterPro"/>
</dbReference>
<evidence type="ECO:0000313" key="14">
    <source>
        <dbReference type="EMBL" id="RLL94133.1"/>
    </source>
</evidence>
<keyword evidence="6" id="KW-0653">Protein transport</keyword>
<keyword evidence="9" id="KW-0472">Membrane</keyword>
<evidence type="ECO:0000256" key="4">
    <source>
        <dbReference type="ARBA" id="ARBA00022692"/>
    </source>
</evidence>
<keyword evidence="8" id="KW-0496">Mitochondrion</keyword>
<comment type="caution">
    <text evidence="14">The sequence shown here is derived from an EMBL/GenBank/DDBJ whole genome shotgun (WGS) entry which is preliminary data.</text>
</comment>
<evidence type="ECO:0000256" key="6">
    <source>
        <dbReference type="ARBA" id="ARBA00022927"/>
    </source>
</evidence>
<dbReference type="SUPFAM" id="SSF47157">
    <property type="entry name" value="Mitochondrial import receptor subunit Tom20"/>
    <property type="match status" value="1"/>
</dbReference>
<protein>
    <recommendedName>
        <fullName evidence="11">Mitochondrial import receptor subunit TOM20</fullName>
    </recommendedName>
    <alternativeName>
        <fullName evidence="10">Mitochondrial 20 kDa outer membrane protein</fullName>
    </alternativeName>
    <alternativeName>
        <fullName evidence="12">Mitochondrial import receptor subunit tom20</fullName>
    </alternativeName>
    <alternativeName>
        <fullName evidence="13">Translocase of outer membrane 20 kDa subunit</fullName>
    </alternativeName>
</protein>
<dbReference type="EMBL" id="NIDN02000231">
    <property type="protein sequence ID" value="RLL94133.1"/>
    <property type="molecule type" value="Genomic_DNA"/>
</dbReference>
<dbReference type="GO" id="GO:0005742">
    <property type="term" value="C:mitochondrial outer membrane translocase complex"/>
    <property type="evidence" value="ECO:0007669"/>
    <property type="project" value="InterPro"/>
</dbReference>